<dbReference type="GO" id="GO:0009888">
    <property type="term" value="P:tissue development"/>
    <property type="evidence" value="ECO:0007669"/>
    <property type="project" value="UniProtKB-ARBA"/>
</dbReference>
<protein>
    <recommendedName>
        <fullName evidence="16">Protein smoothened</fullName>
    </recommendedName>
</protein>
<dbReference type="AlphaFoldDB" id="A0AAN8IXH5"/>
<dbReference type="Proteomes" id="UP001347796">
    <property type="component" value="Unassembled WGS sequence"/>
</dbReference>
<evidence type="ECO:0000256" key="11">
    <source>
        <dbReference type="ARBA" id="ARBA00023157"/>
    </source>
</evidence>
<keyword evidence="24" id="KW-1185">Reference proteome</keyword>
<dbReference type="GO" id="GO:0005113">
    <property type="term" value="F:patched binding"/>
    <property type="evidence" value="ECO:0007669"/>
    <property type="project" value="TreeGrafter"/>
</dbReference>
<evidence type="ECO:0000256" key="4">
    <source>
        <dbReference type="ARBA" id="ARBA00022473"/>
    </source>
</evidence>
<evidence type="ECO:0000256" key="15">
    <source>
        <dbReference type="ARBA" id="ARBA00023273"/>
    </source>
</evidence>
<evidence type="ECO:0000256" key="1">
    <source>
        <dbReference type="ARBA" id="ARBA00004138"/>
    </source>
</evidence>
<organism evidence="23 24">
    <name type="scientific">Patella caerulea</name>
    <name type="common">Rayed Mediterranean limpet</name>
    <dbReference type="NCBI Taxonomy" id="87958"/>
    <lineage>
        <taxon>Eukaryota</taxon>
        <taxon>Metazoa</taxon>
        <taxon>Spiralia</taxon>
        <taxon>Lophotrochozoa</taxon>
        <taxon>Mollusca</taxon>
        <taxon>Gastropoda</taxon>
        <taxon>Patellogastropoda</taxon>
        <taxon>Patelloidea</taxon>
        <taxon>Patellidae</taxon>
        <taxon>Patella</taxon>
    </lineage>
</organism>
<dbReference type="SMART" id="SM00063">
    <property type="entry name" value="FRI"/>
    <property type="match status" value="1"/>
</dbReference>
<dbReference type="GO" id="GO:0007389">
    <property type="term" value="P:pattern specification process"/>
    <property type="evidence" value="ECO:0007669"/>
    <property type="project" value="TreeGrafter"/>
</dbReference>
<feature type="region of interest" description="Disordered" evidence="18">
    <location>
        <begin position="653"/>
        <end position="691"/>
    </location>
</feature>
<evidence type="ECO:0000256" key="20">
    <source>
        <dbReference type="SAM" id="SignalP"/>
    </source>
</evidence>
<evidence type="ECO:0000256" key="16">
    <source>
        <dbReference type="ARBA" id="ARBA00035037"/>
    </source>
</evidence>
<keyword evidence="4" id="KW-0217">Developmental protein</keyword>
<comment type="caution">
    <text evidence="17">Lacks conserved residue(s) required for the propagation of feature annotation.</text>
</comment>
<dbReference type="InterPro" id="IPR015526">
    <property type="entry name" value="Frizzled/SFRP"/>
</dbReference>
<evidence type="ECO:0000259" key="21">
    <source>
        <dbReference type="PROSITE" id="PS50038"/>
    </source>
</evidence>
<feature type="compositionally biased region" description="Basic and acidic residues" evidence="18">
    <location>
        <begin position="807"/>
        <end position="825"/>
    </location>
</feature>
<evidence type="ECO:0000256" key="18">
    <source>
        <dbReference type="SAM" id="MobiDB-lite"/>
    </source>
</evidence>
<evidence type="ECO:0000256" key="2">
    <source>
        <dbReference type="ARBA" id="ARBA00004651"/>
    </source>
</evidence>
<feature type="domain" description="FZ" evidence="21">
    <location>
        <begin position="38"/>
        <end position="157"/>
    </location>
</feature>
<keyword evidence="11 17" id="KW-1015">Disulfide bond</keyword>
<feature type="transmembrane region" description="Helical" evidence="19">
    <location>
        <begin position="294"/>
        <end position="315"/>
    </location>
</feature>
<comment type="subcellular location">
    <subcellularLocation>
        <location evidence="2">Cell membrane</location>
        <topology evidence="2">Multi-pass membrane protein</topology>
    </subcellularLocation>
    <subcellularLocation>
        <location evidence="1">Cell projection</location>
        <location evidence="1">Cilium</location>
    </subcellularLocation>
</comment>
<dbReference type="PRINTS" id="PR00489">
    <property type="entry name" value="FRIZZLED"/>
</dbReference>
<evidence type="ECO:0000313" key="23">
    <source>
        <dbReference type="EMBL" id="KAK6168195.1"/>
    </source>
</evidence>
<keyword evidence="10 19" id="KW-0472">Membrane</keyword>
<keyword evidence="5" id="KW-1003">Cell membrane</keyword>
<dbReference type="EMBL" id="JAZGQO010000018">
    <property type="protein sequence ID" value="KAK6168195.1"/>
    <property type="molecule type" value="Genomic_DNA"/>
</dbReference>
<evidence type="ECO:0000256" key="17">
    <source>
        <dbReference type="PROSITE-ProRule" id="PRU00090"/>
    </source>
</evidence>
<evidence type="ECO:0000256" key="12">
    <source>
        <dbReference type="ARBA" id="ARBA00023170"/>
    </source>
</evidence>
<dbReference type="Pfam" id="PF01392">
    <property type="entry name" value="Fz"/>
    <property type="match status" value="1"/>
</dbReference>
<accession>A0AAN8IXH5</accession>
<dbReference type="PROSITE" id="PS50038">
    <property type="entry name" value="FZ"/>
    <property type="match status" value="1"/>
</dbReference>
<keyword evidence="8 19" id="KW-1133">Transmembrane helix</keyword>
<dbReference type="InterPro" id="IPR000539">
    <property type="entry name" value="Frizzled/Smoothened_7TM"/>
</dbReference>
<evidence type="ECO:0000256" key="5">
    <source>
        <dbReference type="ARBA" id="ARBA00022475"/>
    </source>
</evidence>
<dbReference type="GO" id="GO:0030425">
    <property type="term" value="C:dendrite"/>
    <property type="evidence" value="ECO:0007669"/>
    <property type="project" value="TreeGrafter"/>
</dbReference>
<dbReference type="GO" id="GO:0071679">
    <property type="term" value="P:commissural neuron axon guidance"/>
    <property type="evidence" value="ECO:0007669"/>
    <property type="project" value="TreeGrafter"/>
</dbReference>
<evidence type="ECO:0000256" key="6">
    <source>
        <dbReference type="ARBA" id="ARBA00022692"/>
    </source>
</evidence>
<feature type="disulfide bond" evidence="17">
    <location>
        <begin position="91"/>
        <end position="129"/>
    </location>
</feature>
<feature type="chain" id="PRO_5042962547" description="Protein smoothened" evidence="20">
    <location>
        <begin position="31"/>
        <end position="832"/>
    </location>
</feature>
<keyword evidence="14" id="KW-0807">Transducer</keyword>
<name>A0AAN8IXH5_PATCE</name>
<evidence type="ECO:0000256" key="13">
    <source>
        <dbReference type="ARBA" id="ARBA00023180"/>
    </source>
</evidence>
<feature type="transmembrane region" description="Helical" evidence="19">
    <location>
        <begin position="336"/>
        <end position="357"/>
    </location>
</feature>
<dbReference type="InterPro" id="IPR036790">
    <property type="entry name" value="Frizzled_dom_sf"/>
</dbReference>
<gene>
    <name evidence="23" type="ORF">SNE40_022071</name>
</gene>
<evidence type="ECO:0000256" key="9">
    <source>
        <dbReference type="ARBA" id="ARBA00023040"/>
    </source>
</evidence>
<keyword evidence="7 20" id="KW-0732">Signal</keyword>
<keyword evidence="12" id="KW-0675">Receptor</keyword>
<comment type="similarity">
    <text evidence="3">Belongs to the G-protein coupled receptor Fz/Smo family.</text>
</comment>
<keyword evidence="9" id="KW-0297">G-protein coupled receptor</keyword>
<dbReference type="Gene3D" id="1.10.2000.10">
    <property type="entry name" value="Frizzled cysteine-rich domain"/>
    <property type="match status" value="1"/>
</dbReference>
<dbReference type="SUPFAM" id="SSF63501">
    <property type="entry name" value="Frizzled cysteine-rich domain"/>
    <property type="match status" value="1"/>
</dbReference>
<reference evidence="23 24" key="1">
    <citation type="submission" date="2024-01" db="EMBL/GenBank/DDBJ databases">
        <title>The genome of the rayed Mediterranean limpet Patella caerulea (Linnaeus, 1758).</title>
        <authorList>
            <person name="Anh-Thu Weber A."/>
            <person name="Halstead-Nussloch G."/>
        </authorList>
    </citation>
    <scope>NUCLEOTIDE SEQUENCE [LARGE SCALE GENOMIC DNA]</scope>
    <source>
        <strain evidence="23">AATW-2023a</strain>
        <tissue evidence="23">Whole specimen</tissue>
    </source>
</reference>
<keyword evidence="15" id="KW-0966">Cell projection</keyword>
<feature type="domain" description="G-protein coupled receptors family 2 profile 2" evidence="22">
    <location>
        <begin position="207"/>
        <end position="471"/>
    </location>
</feature>
<feature type="transmembrane region" description="Helical" evidence="19">
    <location>
        <begin position="243"/>
        <end position="260"/>
    </location>
</feature>
<evidence type="ECO:0000256" key="10">
    <source>
        <dbReference type="ARBA" id="ARBA00023136"/>
    </source>
</evidence>
<evidence type="ECO:0000256" key="8">
    <source>
        <dbReference type="ARBA" id="ARBA00022989"/>
    </source>
</evidence>
<dbReference type="CDD" id="cd15030">
    <property type="entry name" value="7tmF_SMO_homolog"/>
    <property type="match status" value="1"/>
</dbReference>
<evidence type="ECO:0000256" key="14">
    <source>
        <dbReference type="ARBA" id="ARBA00023224"/>
    </source>
</evidence>
<sequence length="832" mass="94188">MAIDISNQRWRNNALLFLCLFLQFLQTKSAESGPQCFQHNSTCIPVTIKLCLGASLPIENTSISLAADSKSLEEIYEKLKLWSGLENAPQCWQVVQPFLCSVYLPKCDAENEKVELPSRELCERTREPCKIVESFHNGWPDFLQCDQPHFVSGCTTDTYEGLNFNTSGRCEYPLILTENKDSWFTDVPGCGIPCQNPLFSQQEHDEVHAFIAVFGCICLVCTLFTMLTFIIDWKNASRYPALILFYINACFFLGSIGWLAQFAGDARQDIVCRSDGTARMGEPRIGSGSTSCTIVFLMVYYTMMAGVIWFVMLAYSWHLTFKSLGTPTDYLSSKTAYFHLISWLLPLVLSIICLSMSEIDGDSLSGICFVGYMKHGIRAGFVLTPIAVVLITGLFFLLKGLITLIKIRKEANIFISPKATSKIRETILRLGIFTCLALFFVLVTFSVHVYTFANENLWRESYTTYYKCKANVTIAHSDNSTESCHIENHPSIVAMEIHIFAFFGAGIVMSSWSWNKSTLSSWERFLRMVFRRPSNKPVKLKKHKMIAQAFEKRKDVNNGRMSISFHSTHDDPLGMKFDLDSASSHDMSSNFAAAMPKLVRRRGGLIHPVAGTGRRYSDSDVQSVCSRRMSTDSQLGIGPSLADFVALVNEKSDLKKKKKKKRRRSKHNKIQPKVELKNNNKTDKYDSDTSLRSQMSTHNVQFSFERRSIDALSLASSVQIPSDIEDIDMPPETIRNPRDVPKPKYDIFTASKFLPESKEVSKFSRHLQTVNQKLSDLKIEMTDTNFFQGLSGHSGKTSNFTKRPKRESKTKQPPKVHESRLHVEPELESLSD</sequence>
<dbReference type="Gene3D" id="1.20.1070.10">
    <property type="entry name" value="Rhodopsin 7-helix transmembrane proteins"/>
    <property type="match status" value="1"/>
</dbReference>
<dbReference type="PROSITE" id="PS50261">
    <property type="entry name" value="G_PROTEIN_RECEP_F2_4"/>
    <property type="match status" value="1"/>
</dbReference>
<evidence type="ECO:0000256" key="7">
    <source>
        <dbReference type="ARBA" id="ARBA00022729"/>
    </source>
</evidence>
<dbReference type="InterPro" id="IPR020067">
    <property type="entry name" value="Frizzled_dom"/>
</dbReference>
<keyword evidence="6 19" id="KW-0812">Transmembrane</keyword>
<feature type="transmembrane region" description="Helical" evidence="19">
    <location>
        <begin position="426"/>
        <end position="450"/>
    </location>
</feature>
<dbReference type="GO" id="GO:0004930">
    <property type="term" value="F:G protein-coupled receptor activity"/>
    <property type="evidence" value="ECO:0007669"/>
    <property type="project" value="UniProtKB-KW"/>
</dbReference>
<dbReference type="GO" id="GO:0007417">
    <property type="term" value="P:central nervous system development"/>
    <property type="evidence" value="ECO:0007669"/>
    <property type="project" value="TreeGrafter"/>
</dbReference>
<comment type="caution">
    <text evidence="23">The sequence shown here is derived from an EMBL/GenBank/DDBJ whole genome shotgun (WGS) entry which is preliminary data.</text>
</comment>
<keyword evidence="13" id="KW-0325">Glycoprotein</keyword>
<feature type="transmembrane region" description="Helical" evidence="19">
    <location>
        <begin position="497"/>
        <end position="514"/>
    </location>
</feature>
<dbReference type="GO" id="GO:0005886">
    <property type="term" value="C:plasma membrane"/>
    <property type="evidence" value="ECO:0007669"/>
    <property type="project" value="UniProtKB-SubCell"/>
</dbReference>
<feature type="transmembrane region" description="Helical" evidence="19">
    <location>
        <begin position="377"/>
        <end position="405"/>
    </location>
</feature>
<feature type="compositionally biased region" description="Basic and acidic residues" evidence="18">
    <location>
        <begin position="672"/>
        <end position="689"/>
    </location>
</feature>
<feature type="transmembrane region" description="Helical" evidence="19">
    <location>
        <begin position="207"/>
        <end position="231"/>
    </location>
</feature>
<feature type="region of interest" description="Disordered" evidence="18">
    <location>
        <begin position="787"/>
        <end position="832"/>
    </location>
</feature>
<dbReference type="FunFam" id="1.20.1070.10:FF:000068">
    <property type="entry name" value="Smoothened, frizzled class receptor"/>
    <property type="match status" value="1"/>
</dbReference>
<dbReference type="GO" id="GO:0007224">
    <property type="term" value="P:smoothened signaling pathway"/>
    <property type="evidence" value="ECO:0007669"/>
    <property type="project" value="TreeGrafter"/>
</dbReference>
<feature type="compositionally biased region" description="Basic residues" evidence="18">
    <location>
        <begin position="654"/>
        <end position="670"/>
    </location>
</feature>
<feature type="signal peptide" evidence="20">
    <location>
        <begin position="1"/>
        <end position="30"/>
    </location>
</feature>
<evidence type="ECO:0000313" key="24">
    <source>
        <dbReference type="Proteomes" id="UP001347796"/>
    </source>
</evidence>
<dbReference type="PANTHER" id="PTHR11309">
    <property type="entry name" value="FRIZZLED"/>
    <property type="match status" value="1"/>
</dbReference>
<dbReference type="Pfam" id="PF01534">
    <property type="entry name" value="Frizzled"/>
    <property type="match status" value="1"/>
</dbReference>
<dbReference type="GO" id="GO:0005929">
    <property type="term" value="C:cilium"/>
    <property type="evidence" value="ECO:0007669"/>
    <property type="project" value="UniProtKB-SubCell"/>
</dbReference>
<evidence type="ECO:0000256" key="19">
    <source>
        <dbReference type="SAM" id="Phobius"/>
    </source>
</evidence>
<dbReference type="SMART" id="SM01330">
    <property type="entry name" value="Frizzled"/>
    <property type="match status" value="1"/>
</dbReference>
<dbReference type="InterPro" id="IPR017981">
    <property type="entry name" value="GPCR_2-like_7TM"/>
</dbReference>
<dbReference type="InterPro" id="IPR035683">
    <property type="entry name" value="SMO_7TM"/>
</dbReference>
<evidence type="ECO:0000256" key="3">
    <source>
        <dbReference type="ARBA" id="ARBA00008077"/>
    </source>
</evidence>
<dbReference type="PANTHER" id="PTHR11309:SF35">
    <property type="entry name" value="PROTEIN SMOOTHENED"/>
    <property type="match status" value="1"/>
</dbReference>
<proteinExistence type="inferred from homology"/>
<evidence type="ECO:0000259" key="22">
    <source>
        <dbReference type="PROSITE" id="PS50261"/>
    </source>
</evidence>